<feature type="domain" description="Peptidase M24" evidence="1">
    <location>
        <begin position="152"/>
        <end position="354"/>
    </location>
</feature>
<dbReference type="OrthoDB" id="9806388at2"/>
<dbReference type="CDD" id="cd01092">
    <property type="entry name" value="APP-like"/>
    <property type="match status" value="1"/>
</dbReference>
<feature type="domain" description="Creatinase N-terminal" evidence="2">
    <location>
        <begin position="5"/>
        <end position="144"/>
    </location>
</feature>
<dbReference type="Pfam" id="PF00557">
    <property type="entry name" value="Peptidase_M24"/>
    <property type="match status" value="1"/>
</dbReference>
<dbReference type="SUPFAM" id="SSF53092">
    <property type="entry name" value="Creatinase/prolidase N-terminal domain"/>
    <property type="match status" value="1"/>
</dbReference>
<dbReference type="RefSeq" id="WP_097652362.1">
    <property type="nucleotide sequence ID" value="NZ_LYXE01000080.1"/>
</dbReference>
<comment type="caution">
    <text evidence="3">The sequence shown here is derived from an EMBL/GenBank/DDBJ whole genome shotgun (WGS) entry which is preliminary data.</text>
</comment>
<dbReference type="Gene3D" id="3.40.350.10">
    <property type="entry name" value="Creatinase/prolidase N-terminal domain"/>
    <property type="match status" value="1"/>
</dbReference>
<evidence type="ECO:0000259" key="1">
    <source>
        <dbReference type="Pfam" id="PF00557"/>
    </source>
</evidence>
<dbReference type="AlphaFoldDB" id="A0A2H3KYV6"/>
<protein>
    <submittedName>
        <fullName evidence="3">Peptidase M24</fullName>
    </submittedName>
</protein>
<dbReference type="Pfam" id="PF01321">
    <property type="entry name" value="Creatinase_N"/>
    <property type="match status" value="1"/>
</dbReference>
<dbReference type="InterPro" id="IPR000587">
    <property type="entry name" value="Creatinase_N"/>
</dbReference>
<dbReference type="InterPro" id="IPR029149">
    <property type="entry name" value="Creatin/AminoP/Spt16_N"/>
</dbReference>
<evidence type="ECO:0000259" key="2">
    <source>
        <dbReference type="Pfam" id="PF01321"/>
    </source>
</evidence>
<accession>A0A2H3KYV6</accession>
<sequence length="370" mass="39889">MHKRRIERMVTEVEALDLGGLVLTPDANLYYFTGLNFHHGKRLNLTLIPTSGASPCLVVPALEQMQAETNAEVPVRLFPWADQDGPLAALAAAVTAAFGRDARELRLAIEPATMTVMHLRALEAVMPGVVTYDATHLFAGLRMVKDADELALIERAVQIVETALQRVLAQIKPGMTERALSRICTDAIIAAGADEESFANLMASGPNGASPHHLNSDRPLQQGELIIIDCGARYRGYVSDITRTVALGEPTPEAREVYELVRRANAAGRAACRPGVTGTTIDAATRDVIAQAGYGDYFIHRTGHGFGLETHELPQIVAGSDQPLVAGTTFTVEPGIYLPGRFGVRIEDDMVLTADGARSLTTFSRELLVL</sequence>
<name>A0A2H3KYV6_9CHLR</name>
<proteinExistence type="predicted"/>
<dbReference type="PANTHER" id="PTHR46112">
    <property type="entry name" value="AMINOPEPTIDASE"/>
    <property type="match status" value="1"/>
</dbReference>
<keyword evidence="4" id="KW-1185">Reference proteome</keyword>
<dbReference type="Proteomes" id="UP000220922">
    <property type="component" value="Unassembled WGS sequence"/>
</dbReference>
<gene>
    <name evidence="3" type="ORF">A9Q02_13380</name>
</gene>
<evidence type="ECO:0000313" key="4">
    <source>
        <dbReference type="Proteomes" id="UP000220922"/>
    </source>
</evidence>
<dbReference type="Gene3D" id="3.90.230.10">
    <property type="entry name" value="Creatinase/methionine aminopeptidase superfamily"/>
    <property type="match status" value="1"/>
</dbReference>
<reference evidence="3 4" key="1">
    <citation type="submission" date="2016-05" db="EMBL/GenBank/DDBJ databases">
        <authorList>
            <person name="Lavstsen T."/>
            <person name="Jespersen J.S."/>
        </authorList>
    </citation>
    <scope>NUCLEOTIDE SEQUENCE [LARGE SCALE GENOMIC DNA]</scope>
    <source>
        <strain evidence="3 4">B7-9</strain>
    </source>
</reference>
<dbReference type="InterPro" id="IPR036005">
    <property type="entry name" value="Creatinase/aminopeptidase-like"/>
</dbReference>
<dbReference type="InterPro" id="IPR050659">
    <property type="entry name" value="Peptidase_M24B"/>
</dbReference>
<dbReference type="PANTHER" id="PTHR46112:SF3">
    <property type="entry name" value="AMINOPEPTIDASE YPDF"/>
    <property type="match status" value="1"/>
</dbReference>
<dbReference type="EMBL" id="LYXE01000080">
    <property type="protein sequence ID" value="PDV99196.1"/>
    <property type="molecule type" value="Genomic_DNA"/>
</dbReference>
<dbReference type="InterPro" id="IPR000994">
    <property type="entry name" value="Pept_M24"/>
</dbReference>
<evidence type="ECO:0000313" key="3">
    <source>
        <dbReference type="EMBL" id="PDV99196.1"/>
    </source>
</evidence>
<dbReference type="SUPFAM" id="SSF55920">
    <property type="entry name" value="Creatinase/aminopeptidase"/>
    <property type="match status" value="1"/>
</dbReference>
<organism evidence="3 4">
    <name type="scientific">Candidatus Chloroploca asiatica</name>
    <dbReference type="NCBI Taxonomy" id="1506545"/>
    <lineage>
        <taxon>Bacteria</taxon>
        <taxon>Bacillati</taxon>
        <taxon>Chloroflexota</taxon>
        <taxon>Chloroflexia</taxon>
        <taxon>Chloroflexales</taxon>
        <taxon>Chloroflexineae</taxon>
        <taxon>Oscillochloridaceae</taxon>
        <taxon>Candidatus Chloroploca</taxon>
    </lineage>
</organism>